<evidence type="ECO:0000313" key="2">
    <source>
        <dbReference type="EMBL" id="MBA8776771.1"/>
    </source>
</evidence>
<dbReference type="GO" id="GO:0006355">
    <property type="term" value="P:regulation of DNA-templated transcription"/>
    <property type="evidence" value="ECO:0007669"/>
    <property type="project" value="InterPro"/>
</dbReference>
<dbReference type="Pfam" id="PF00376">
    <property type="entry name" value="MerR"/>
    <property type="match status" value="1"/>
</dbReference>
<feature type="domain" description="HTH merR-type" evidence="1">
    <location>
        <begin position="4"/>
        <end position="32"/>
    </location>
</feature>
<protein>
    <submittedName>
        <fullName evidence="2">MerR family DNA-binding transcriptional regulator</fullName>
    </submittedName>
</protein>
<dbReference type="EMBL" id="JABTCN010000021">
    <property type="protein sequence ID" value="MBA8776771.1"/>
    <property type="molecule type" value="Genomic_DNA"/>
</dbReference>
<reference evidence="2 3" key="1">
    <citation type="journal article" date="2020" name="Access Microbiol">
        <title>Isolation and genome sequencing of Staphylococcus schleiferi subspecies coagulans from Antarctic seals.</title>
        <authorList>
            <person name="Foster G."/>
            <person name="Robb A."/>
            <person name="Paterson G.K."/>
        </authorList>
    </citation>
    <scope>NUCLEOTIDE SEQUENCE [LARGE SCALE GENOMIC DNA]</scope>
    <source>
        <strain evidence="2 3">M615/02/4</strain>
    </source>
</reference>
<dbReference type="GO" id="GO:0003677">
    <property type="term" value="F:DNA binding"/>
    <property type="evidence" value="ECO:0007669"/>
    <property type="project" value="UniProtKB-KW"/>
</dbReference>
<evidence type="ECO:0000259" key="1">
    <source>
        <dbReference type="PROSITE" id="PS50937"/>
    </source>
</evidence>
<dbReference type="PROSITE" id="PS50937">
    <property type="entry name" value="HTH_MERR_2"/>
    <property type="match status" value="1"/>
</dbReference>
<keyword evidence="2" id="KW-0238">DNA-binding</keyword>
<dbReference type="SUPFAM" id="SSF46955">
    <property type="entry name" value="Putative DNA-binding domain"/>
    <property type="match status" value="1"/>
</dbReference>
<sequence>MEYEYRIKDIVKITGVTKRTLHYYDEIGLLSPKKMKFITESIRNVI</sequence>
<dbReference type="RefSeq" id="WP_182280873.1">
    <property type="nucleotide sequence ID" value="NZ_JABTCN010000021.1"/>
</dbReference>
<evidence type="ECO:0000313" key="3">
    <source>
        <dbReference type="Proteomes" id="UP000524893"/>
    </source>
</evidence>
<name>A0A9X0PFM0_9STAP</name>
<gene>
    <name evidence="2" type="ORF">HR081_07750</name>
</gene>
<dbReference type="AlphaFoldDB" id="A0A9X0PFM0"/>
<dbReference type="InterPro" id="IPR009061">
    <property type="entry name" value="DNA-bd_dom_put_sf"/>
</dbReference>
<dbReference type="InterPro" id="IPR000551">
    <property type="entry name" value="MerR-type_HTH_dom"/>
</dbReference>
<proteinExistence type="predicted"/>
<accession>A0A9X0PFM0</accession>
<comment type="caution">
    <text evidence="2">The sequence shown here is derived from an EMBL/GenBank/DDBJ whole genome shotgun (WGS) entry which is preliminary data.</text>
</comment>
<organism evidence="2 3">
    <name type="scientific">Staphylococcus coagulans</name>
    <dbReference type="NCBI Taxonomy" id="74706"/>
    <lineage>
        <taxon>Bacteria</taxon>
        <taxon>Bacillati</taxon>
        <taxon>Bacillota</taxon>
        <taxon>Bacilli</taxon>
        <taxon>Bacillales</taxon>
        <taxon>Staphylococcaceae</taxon>
        <taxon>Staphylococcus</taxon>
    </lineage>
</organism>
<dbReference type="Proteomes" id="UP000524893">
    <property type="component" value="Unassembled WGS sequence"/>
</dbReference>
<dbReference type="Gene3D" id="1.10.1660.10">
    <property type="match status" value="1"/>
</dbReference>